<dbReference type="InterPro" id="IPR036397">
    <property type="entry name" value="RNaseH_sf"/>
</dbReference>
<dbReference type="GO" id="GO:0015074">
    <property type="term" value="P:DNA integration"/>
    <property type="evidence" value="ECO:0007669"/>
    <property type="project" value="InterPro"/>
</dbReference>
<dbReference type="KEGG" id="eha:Ethha_0075"/>
<dbReference type="GO" id="GO:0003676">
    <property type="term" value="F:nucleic acid binding"/>
    <property type="evidence" value="ECO:0007669"/>
    <property type="project" value="InterPro"/>
</dbReference>
<dbReference type="Pfam" id="PF09299">
    <property type="entry name" value="Mu-transpos_C"/>
    <property type="match status" value="1"/>
</dbReference>
<dbReference type="HOGENOM" id="CLU_022020_0_0_9"/>
<evidence type="ECO:0000313" key="2">
    <source>
        <dbReference type="EMBL" id="ADU25665.1"/>
    </source>
</evidence>
<dbReference type="STRING" id="663278.Ethha_0075"/>
<protein>
    <submittedName>
        <fullName evidence="2">Transposase-like Mu</fullName>
    </submittedName>
</protein>
<gene>
    <name evidence="2" type="ordered locus">Ethha_0075</name>
</gene>
<accession>E6U5J8</accession>
<dbReference type="SUPFAM" id="SSF50610">
    <property type="entry name" value="mu transposase, C-terminal domain"/>
    <property type="match status" value="1"/>
</dbReference>
<dbReference type="InterPro" id="IPR009004">
    <property type="entry name" value="Transposase_Mu_C"/>
</dbReference>
<dbReference type="Gene3D" id="1.10.10.60">
    <property type="entry name" value="Homeodomain-like"/>
    <property type="match status" value="1"/>
</dbReference>
<dbReference type="EMBL" id="CP002400">
    <property type="protein sequence ID" value="ADU25665.1"/>
    <property type="molecule type" value="Genomic_DNA"/>
</dbReference>
<dbReference type="eggNOG" id="COG2801">
    <property type="taxonomic scope" value="Bacteria"/>
</dbReference>
<dbReference type="PROSITE" id="PS50994">
    <property type="entry name" value="INTEGRASE"/>
    <property type="match status" value="1"/>
</dbReference>
<evidence type="ECO:0000259" key="1">
    <source>
        <dbReference type="PROSITE" id="PS50994"/>
    </source>
</evidence>
<organism evidence="2 3">
    <name type="scientific">Ethanoligenens harbinense (strain DSM 18485 / JCM 12961 / CGMCC 1.5033 / YUAN-3)</name>
    <dbReference type="NCBI Taxonomy" id="663278"/>
    <lineage>
        <taxon>Bacteria</taxon>
        <taxon>Bacillati</taxon>
        <taxon>Bacillota</taxon>
        <taxon>Clostridia</taxon>
        <taxon>Eubacteriales</taxon>
        <taxon>Oscillospiraceae</taxon>
        <taxon>Ethanoligenens</taxon>
    </lineage>
</organism>
<dbReference type="InterPro" id="IPR015378">
    <property type="entry name" value="Transposase-like_Mu_C"/>
</dbReference>
<dbReference type="AlphaFoldDB" id="E6U5J8"/>
<sequence length="650" mass="74818">MLTVAQVAQVKGCTERYVRTMIAKGKLEHVLDDDPRNHMRQYLVPVAALPEKLQAKYYGRVAPTKTAAIAAPQEPPKPLDAYSEEERREIELWIGIVQEWKTYRIGRDRKAADGAFVAQMRQRHPELSISTDVLYRRWKAWRDQHYDGLIDRRGKWRKGRYAMDETVWECFLSYWFDLRKYPMKQCIHYTQLWCEQEHPELLAGIPSYSAFYRRWKAEIPEALNVLGREGDKVFDDRCGPYLPRIYDDMASNDFWIADNHTFDIISEGENGTRHRLYLTAFMDARSGIITGFHITDNPSSEATIYALRAGILQYGIPKYIYVDNGREFLTYDVGGLGHRRKKKSADTFSPPPIFARLGITMINAQVRNARAKIIERRFLDFKNQISRLFMTFTGGNVLEKPANLKHVLKAGHVPADHRLREVVGQLLEGYFNEQPYNGSVAADKGKNRKDVYYDHLEEKRVASADDLTLMLMRSTRLQKVGRMGVHLTIGGFRIDYRDDAFCLRYQGEQVYVRYDPENISSVRVYDEQDRFIAVLQANSNIISGYVTSKEVAKESISKIKSAKKLARQEIKSRVLASMDQVDALDLVLGDAQRNIAARMENGEPDRSVLQIHRVSEEPLMPPRVVNGALPLDTMLKNAENAQRASQHKDI</sequence>
<proteinExistence type="predicted"/>
<dbReference type="InterPro" id="IPR001584">
    <property type="entry name" value="Integrase_cat-core"/>
</dbReference>
<evidence type="ECO:0000313" key="3">
    <source>
        <dbReference type="Proteomes" id="UP000001551"/>
    </source>
</evidence>
<feature type="domain" description="Integrase catalytic" evidence="1">
    <location>
        <begin position="239"/>
        <end position="378"/>
    </location>
</feature>
<dbReference type="RefSeq" id="WP_013484046.1">
    <property type="nucleotide sequence ID" value="NC_014828.1"/>
</dbReference>
<dbReference type="InterPro" id="IPR012337">
    <property type="entry name" value="RNaseH-like_sf"/>
</dbReference>
<dbReference type="Proteomes" id="UP000001551">
    <property type="component" value="Chromosome"/>
</dbReference>
<reference evidence="2 3" key="1">
    <citation type="submission" date="2010-12" db="EMBL/GenBank/DDBJ databases">
        <title>Complete sequence of Ethanoligenens harbinense YUAN-3.</title>
        <authorList>
            <person name="Lucas S."/>
            <person name="Copeland A."/>
            <person name="Lapidus A."/>
            <person name="Cheng J.-F."/>
            <person name="Bruce D."/>
            <person name="Goodwin L."/>
            <person name="Pitluck S."/>
            <person name="Chertkov O."/>
            <person name="Misra M."/>
            <person name="Detter J.C."/>
            <person name="Han C."/>
            <person name="Tapia R."/>
            <person name="Land M."/>
            <person name="Hauser L."/>
            <person name="Jeffries C."/>
            <person name="Kyrpides N."/>
            <person name="Ivanova N."/>
            <person name="Mikhailova N."/>
            <person name="Wang A."/>
            <person name="Mouttaki H."/>
            <person name="He Z."/>
            <person name="Zhou J."/>
            <person name="Hemme C.L."/>
            <person name="Woyke T."/>
        </authorList>
    </citation>
    <scope>NUCLEOTIDE SEQUENCE [LARGE SCALE GENOMIC DNA]</scope>
    <source>
        <strain evidence="3">DSM 18485 / JCM 12961 / CGMCC 1.5033 / YUAN-3</strain>
    </source>
</reference>
<dbReference type="SUPFAM" id="SSF53098">
    <property type="entry name" value="Ribonuclease H-like"/>
    <property type="match status" value="1"/>
</dbReference>
<keyword evidence="3" id="KW-1185">Reference proteome</keyword>
<dbReference type="Gene3D" id="3.30.420.10">
    <property type="entry name" value="Ribonuclease H-like superfamily/Ribonuclease H"/>
    <property type="match status" value="1"/>
</dbReference>
<name>E6U5J8_ETHHY</name>
<dbReference type="Gene3D" id="2.30.30.130">
    <property type="entry name" value="Transposase, Mu, C-terminal"/>
    <property type="match status" value="1"/>
</dbReference>